<protein>
    <submittedName>
        <fullName evidence="1">Uncharacterized protein</fullName>
    </submittedName>
</protein>
<dbReference type="AlphaFoldDB" id="A0AAV4CPZ1"/>
<evidence type="ECO:0000313" key="2">
    <source>
        <dbReference type="Proteomes" id="UP000735302"/>
    </source>
</evidence>
<reference evidence="1 2" key="1">
    <citation type="journal article" date="2021" name="Elife">
        <title>Chloroplast acquisition without the gene transfer in kleptoplastic sea slugs, Plakobranchus ocellatus.</title>
        <authorList>
            <person name="Maeda T."/>
            <person name="Takahashi S."/>
            <person name="Yoshida T."/>
            <person name="Shimamura S."/>
            <person name="Takaki Y."/>
            <person name="Nagai Y."/>
            <person name="Toyoda A."/>
            <person name="Suzuki Y."/>
            <person name="Arimoto A."/>
            <person name="Ishii H."/>
            <person name="Satoh N."/>
            <person name="Nishiyama T."/>
            <person name="Hasebe M."/>
            <person name="Maruyama T."/>
            <person name="Minagawa J."/>
            <person name="Obokata J."/>
            <person name="Shigenobu S."/>
        </authorList>
    </citation>
    <scope>NUCLEOTIDE SEQUENCE [LARGE SCALE GENOMIC DNA]</scope>
</reference>
<dbReference type="EMBL" id="BLXT01006839">
    <property type="protein sequence ID" value="GFO33968.1"/>
    <property type="molecule type" value="Genomic_DNA"/>
</dbReference>
<accession>A0AAV4CPZ1</accession>
<proteinExistence type="predicted"/>
<sequence>MHVHIRAIDDIFDNMFNVLCIDIHGYKKYVYPSHLLAPTFWSVQYEWTGRRHHNGCCSKLAIYTTEFKRKSKILCTTFVCWTSRRTEVSPSPRGQEAESTLLMQTFQTECGALLRLIASETSNGLLITEVNLVLTEHATVQTVNDKLLRLVTTSQIRMHVFDPNILRWINHNTIYIADAMIYPESRRLAPAQEEDVKEYTAKKVSTGEIIKRIKK</sequence>
<keyword evidence="2" id="KW-1185">Reference proteome</keyword>
<organism evidence="1 2">
    <name type="scientific">Plakobranchus ocellatus</name>
    <dbReference type="NCBI Taxonomy" id="259542"/>
    <lineage>
        <taxon>Eukaryota</taxon>
        <taxon>Metazoa</taxon>
        <taxon>Spiralia</taxon>
        <taxon>Lophotrochozoa</taxon>
        <taxon>Mollusca</taxon>
        <taxon>Gastropoda</taxon>
        <taxon>Heterobranchia</taxon>
        <taxon>Euthyneura</taxon>
        <taxon>Panpulmonata</taxon>
        <taxon>Sacoglossa</taxon>
        <taxon>Placobranchoidea</taxon>
        <taxon>Plakobranchidae</taxon>
        <taxon>Plakobranchus</taxon>
    </lineage>
</organism>
<comment type="caution">
    <text evidence="1">The sequence shown here is derived from an EMBL/GenBank/DDBJ whole genome shotgun (WGS) entry which is preliminary data.</text>
</comment>
<name>A0AAV4CPZ1_9GAST</name>
<dbReference type="Proteomes" id="UP000735302">
    <property type="component" value="Unassembled WGS sequence"/>
</dbReference>
<gene>
    <name evidence="1" type="ORF">PoB_006047300</name>
</gene>
<evidence type="ECO:0000313" key="1">
    <source>
        <dbReference type="EMBL" id="GFO33968.1"/>
    </source>
</evidence>